<feature type="domain" description="RagB/SusD" evidence="6">
    <location>
        <begin position="327"/>
        <end position="545"/>
    </location>
</feature>
<dbReference type="Pfam" id="PF07980">
    <property type="entry name" value="SusD_RagB"/>
    <property type="match status" value="1"/>
</dbReference>
<dbReference type="InterPro" id="IPR011990">
    <property type="entry name" value="TPR-like_helical_dom_sf"/>
</dbReference>
<reference evidence="7 8" key="1">
    <citation type="submission" date="2024-07" db="EMBL/GenBank/DDBJ databases">
        <authorList>
            <person name="Pitt A."/>
            <person name="Hahn M.W."/>
        </authorList>
    </citation>
    <scope>NUCLEOTIDE SEQUENCE [LARGE SCALE GENOMIC DNA]</scope>
    <source>
        <strain evidence="7 8">2-AUSEE-184A6</strain>
    </source>
</reference>
<dbReference type="PROSITE" id="PS51257">
    <property type="entry name" value="PROKAR_LIPOPROTEIN"/>
    <property type="match status" value="1"/>
</dbReference>
<evidence type="ECO:0000256" key="2">
    <source>
        <dbReference type="ARBA" id="ARBA00006275"/>
    </source>
</evidence>
<dbReference type="EMBL" id="JBEWZG010000002">
    <property type="protein sequence ID" value="MFL0206564.1"/>
    <property type="molecule type" value="Genomic_DNA"/>
</dbReference>
<keyword evidence="3" id="KW-0732">Signal</keyword>
<dbReference type="InterPro" id="IPR012944">
    <property type="entry name" value="SusD_RagB_dom"/>
</dbReference>
<protein>
    <submittedName>
        <fullName evidence="7">RagB/SusD family nutrient uptake outer membrane protein</fullName>
    </submittedName>
</protein>
<sequence length="558" mass="61854">MKKLRNIAIVLAGMSALVGCSDLNEKILDEYNAAGLTDKQAADGMIAPVYAVLPTIFQHTTLFALQEISTDEAILPYRGGTDWGDNGIYLSLHKHETTSTDPNVRNTWNAILAGISRSVTAINSLKSNKDANANLYIAEARGMRAFYNMMMLDLYGVAFSKEDLGDVTTIMRGETAITYIKNELLAVEPQLTTSAGPGRLTKGGVWALLARLHLNAAAWRDPYGTPTFKSEDMDKVIEYTDKVINSGQYALSTDYWDIFSNVNHTNKELIFAVDQRAELNGHNRLSYFSLANDQRPLPAYPAANGTDGPAITPTFYQSWVSAYGSVDPADADPRFYKQNVVKADDQCVDPTKYKIDRGILRGQQYGLIYASGAFVKCADGKSLKVGKLMNSRGKGNPSVIHVEQVDYTTTGSDYSAGFRVEKYEFSDKSSSGRNFGEADIMIVRLADMYLMRAEAKLRKSNDAAGALLDVNKVRLARTANSAASALTTINLDLLLRERGFEFYWELQRRTDLIRFNKYEDKWTEKTNTDKTKRVFPIPQTAIDGASNLPGYLKQNAGY</sequence>
<evidence type="ECO:0000256" key="5">
    <source>
        <dbReference type="ARBA" id="ARBA00023237"/>
    </source>
</evidence>
<evidence type="ECO:0000256" key="1">
    <source>
        <dbReference type="ARBA" id="ARBA00004442"/>
    </source>
</evidence>
<comment type="similarity">
    <text evidence="2">Belongs to the SusD family.</text>
</comment>
<keyword evidence="4" id="KW-0472">Membrane</keyword>
<evidence type="ECO:0000313" key="7">
    <source>
        <dbReference type="EMBL" id="MFL0206564.1"/>
    </source>
</evidence>
<evidence type="ECO:0000256" key="3">
    <source>
        <dbReference type="ARBA" id="ARBA00022729"/>
    </source>
</evidence>
<keyword evidence="5" id="KW-0998">Cell outer membrane</keyword>
<name>A0ABW8SW66_9BACT</name>
<dbReference type="SUPFAM" id="SSF48452">
    <property type="entry name" value="TPR-like"/>
    <property type="match status" value="1"/>
</dbReference>
<proteinExistence type="inferred from homology"/>
<accession>A0ABW8SW66</accession>
<evidence type="ECO:0000313" key="8">
    <source>
        <dbReference type="Proteomes" id="UP001623559"/>
    </source>
</evidence>
<gene>
    <name evidence="7" type="ORF">V7S74_07395</name>
</gene>
<comment type="subcellular location">
    <subcellularLocation>
        <location evidence="1">Cell outer membrane</location>
    </subcellularLocation>
</comment>
<evidence type="ECO:0000256" key="4">
    <source>
        <dbReference type="ARBA" id="ARBA00023136"/>
    </source>
</evidence>
<dbReference type="RefSeq" id="WP_406778139.1">
    <property type="nucleotide sequence ID" value="NZ_JBEWZG010000002.1"/>
</dbReference>
<dbReference type="Gene3D" id="1.25.40.390">
    <property type="match status" value="1"/>
</dbReference>
<comment type="caution">
    <text evidence="7">The sequence shown here is derived from an EMBL/GenBank/DDBJ whole genome shotgun (WGS) entry which is preliminary data.</text>
</comment>
<evidence type="ECO:0000259" key="6">
    <source>
        <dbReference type="Pfam" id="PF07980"/>
    </source>
</evidence>
<dbReference type="Proteomes" id="UP001623559">
    <property type="component" value="Unassembled WGS sequence"/>
</dbReference>
<organism evidence="7 8">
    <name type="scientific">Aquirufa novilacunae</name>
    <dbReference type="NCBI Taxonomy" id="3139305"/>
    <lineage>
        <taxon>Bacteria</taxon>
        <taxon>Pseudomonadati</taxon>
        <taxon>Bacteroidota</taxon>
        <taxon>Cytophagia</taxon>
        <taxon>Cytophagales</taxon>
        <taxon>Flectobacillaceae</taxon>
        <taxon>Aquirufa</taxon>
    </lineage>
</organism>